<dbReference type="AlphaFoldDB" id="A0A7E4V4L1"/>
<evidence type="ECO:0000313" key="1">
    <source>
        <dbReference type="Proteomes" id="UP000492821"/>
    </source>
</evidence>
<dbReference type="WBParaSite" id="Pan_g15985.t1">
    <property type="protein sequence ID" value="Pan_g15985.t1"/>
    <property type="gene ID" value="Pan_g15985"/>
</dbReference>
<name>A0A7E4V4L1_PANRE</name>
<protein>
    <submittedName>
        <fullName evidence="2">Retrovirus-related Pol polyprotein from transposon TNT 1-94</fullName>
    </submittedName>
</protein>
<accession>A0A7E4V4L1</accession>
<reference evidence="2" key="2">
    <citation type="submission" date="2020-10" db="UniProtKB">
        <authorList>
            <consortium name="WormBaseParasite"/>
        </authorList>
    </citation>
    <scope>IDENTIFICATION</scope>
</reference>
<reference evidence="1" key="1">
    <citation type="journal article" date="2013" name="Genetics">
        <title>The draft genome and transcriptome of Panagrellus redivivus are shaped by the harsh demands of a free-living lifestyle.</title>
        <authorList>
            <person name="Srinivasan J."/>
            <person name="Dillman A.R."/>
            <person name="Macchietto M.G."/>
            <person name="Heikkinen L."/>
            <person name="Lakso M."/>
            <person name="Fracchia K.M."/>
            <person name="Antoshechkin I."/>
            <person name="Mortazavi A."/>
            <person name="Wong G."/>
            <person name="Sternberg P.W."/>
        </authorList>
    </citation>
    <scope>NUCLEOTIDE SEQUENCE [LARGE SCALE GENOMIC DNA]</scope>
    <source>
        <strain evidence="1">MT8872</strain>
    </source>
</reference>
<organism evidence="1 2">
    <name type="scientific">Panagrellus redivivus</name>
    <name type="common">Microworm</name>
    <dbReference type="NCBI Taxonomy" id="6233"/>
    <lineage>
        <taxon>Eukaryota</taxon>
        <taxon>Metazoa</taxon>
        <taxon>Ecdysozoa</taxon>
        <taxon>Nematoda</taxon>
        <taxon>Chromadorea</taxon>
        <taxon>Rhabditida</taxon>
        <taxon>Tylenchina</taxon>
        <taxon>Panagrolaimomorpha</taxon>
        <taxon>Panagrolaimoidea</taxon>
        <taxon>Panagrolaimidae</taxon>
        <taxon>Panagrellus</taxon>
    </lineage>
</organism>
<proteinExistence type="predicted"/>
<keyword evidence="1" id="KW-1185">Reference proteome</keyword>
<sequence length="112" mass="12765">MGRSYDGNGGRLIILRRGMLNKGSARSRLGGSGRHLCHSKERKIQVGGLPGKYRILYMGNLTHWNETNDYSQSVETGNVESLKDDQKFRYALILHCIYSLNRVSKPPYTSYR</sequence>
<evidence type="ECO:0000313" key="2">
    <source>
        <dbReference type="WBParaSite" id="Pan_g15985.t1"/>
    </source>
</evidence>
<dbReference type="Proteomes" id="UP000492821">
    <property type="component" value="Unassembled WGS sequence"/>
</dbReference>